<comment type="caution">
    <text evidence="3">The sequence shown here is derived from an EMBL/GenBank/DDBJ whole genome shotgun (WGS) entry which is preliminary data.</text>
</comment>
<proteinExistence type="predicted"/>
<dbReference type="Proteomes" id="UP000297280">
    <property type="component" value="Unassembled WGS sequence"/>
</dbReference>
<accession>A0A4Z1KBJ7</accession>
<dbReference type="AlphaFoldDB" id="A0A4Z1KBJ7"/>
<dbReference type="Pfam" id="PF23562">
    <property type="entry name" value="AMP-binding_C_3"/>
    <property type="match status" value="1"/>
</dbReference>
<dbReference type="OrthoDB" id="429813at2759"/>
<reference evidence="3 4" key="1">
    <citation type="submission" date="2017-12" db="EMBL/GenBank/DDBJ databases">
        <title>Comparative genomics of Botrytis spp.</title>
        <authorList>
            <person name="Valero-Jimenez C.A."/>
            <person name="Tapia P."/>
            <person name="Veloso J."/>
            <person name="Silva-Moreno E."/>
            <person name="Staats M."/>
            <person name="Valdes J.H."/>
            <person name="Van Kan J.A.L."/>
        </authorList>
    </citation>
    <scope>NUCLEOTIDE SEQUENCE [LARGE SCALE GENOMIC DNA]</scope>
    <source>
        <strain evidence="3 4">MUCL3349</strain>
    </source>
</reference>
<dbReference type="PANTHER" id="PTHR43439:SF2">
    <property type="entry name" value="ENZYME, PUTATIVE (JCVI)-RELATED"/>
    <property type="match status" value="1"/>
</dbReference>
<gene>
    <name evidence="3" type="ORF">BPOR_0628g00010</name>
</gene>
<dbReference type="PANTHER" id="PTHR43439">
    <property type="entry name" value="PHENYLACETATE-COENZYME A LIGASE"/>
    <property type="match status" value="1"/>
</dbReference>
<keyword evidence="1" id="KW-0596">Phosphopantetheine</keyword>
<evidence type="ECO:0000256" key="2">
    <source>
        <dbReference type="ARBA" id="ARBA00022553"/>
    </source>
</evidence>
<evidence type="ECO:0008006" key="5">
    <source>
        <dbReference type="Google" id="ProtNLM"/>
    </source>
</evidence>
<protein>
    <recommendedName>
        <fullName evidence="5">AMP-dependent synthetase/ligase domain-containing protein</fullName>
    </recommendedName>
</protein>
<dbReference type="SUPFAM" id="SSF56801">
    <property type="entry name" value="Acetyl-CoA synthetase-like"/>
    <property type="match status" value="1"/>
</dbReference>
<keyword evidence="4" id="KW-1185">Reference proteome</keyword>
<sequence length="259" mass="28950">MTPILGSSTLFTTPALATTIHKLEICDASILPPSLLEAMAKNPEYLEGLRKLDHVIWCGSAFSLSIISNKISSVVLIYAAYGATEAGPLPLVLEDQEYHEYMTFSPLVGVQFRNYTDDLYELVIVRDDALCASQKVFFIHPHLTQWPTKDLMSKHPTNEGMWNYRGRTDDIIVLLNGVNINLLLMEGILMSHPKVVAALLTGTEKVKAAWLTEVVHPSQNEEETTSLVEELWPAVMPLIVRKARFPKIISSSLRKTSRC</sequence>
<keyword evidence="2" id="KW-0597">Phosphoprotein</keyword>
<name>A0A4Z1KBJ7_9HELO</name>
<evidence type="ECO:0000313" key="3">
    <source>
        <dbReference type="EMBL" id="TGO83551.1"/>
    </source>
</evidence>
<dbReference type="InterPro" id="IPR051414">
    <property type="entry name" value="Adenylate-forming_Reductase"/>
</dbReference>
<evidence type="ECO:0000256" key="1">
    <source>
        <dbReference type="ARBA" id="ARBA00022450"/>
    </source>
</evidence>
<dbReference type="STRING" id="87229.A0A4Z1KBJ7"/>
<dbReference type="EMBL" id="PQXO01000627">
    <property type="protein sequence ID" value="TGO83551.1"/>
    <property type="molecule type" value="Genomic_DNA"/>
</dbReference>
<organism evidence="3 4">
    <name type="scientific">Botrytis porri</name>
    <dbReference type="NCBI Taxonomy" id="87229"/>
    <lineage>
        <taxon>Eukaryota</taxon>
        <taxon>Fungi</taxon>
        <taxon>Dikarya</taxon>
        <taxon>Ascomycota</taxon>
        <taxon>Pezizomycotina</taxon>
        <taxon>Leotiomycetes</taxon>
        <taxon>Helotiales</taxon>
        <taxon>Sclerotiniaceae</taxon>
        <taxon>Botrytis</taxon>
    </lineage>
</organism>
<evidence type="ECO:0000313" key="4">
    <source>
        <dbReference type="Proteomes" id="UP000297280"/>
    </source>
</evidence>